<keyword evidence="2" id="KW-1185">Reference proteome</keyword>
<name>A0A8J3V2V2_9ACTN</name>
<reference evidence="1" key="1">
    <citation type="submission" date="2021-01" db="EMBL/GenBank/DDBJ databases">
        <title>Whole genome shotgun sequence of Planotetraspora thailandica NBRC 104271.</title>
        <authorList>
            <person name="Komaki H."/>
            <person name="Tamura T."/>
        </authorList>
    </citation>
    <scope>NUCLEOTIDE SEQUENCE</scope>
    <source>
        <strain evidence="1">NBRC 104271</strain>
    </source>
</reference>
<dbReference type="Proteomes" id="UP000605992">
    <property type="component" value="Unassembled WGS sequence"/>
</dbReference>
<organism evidence="1 2">
    <name type="scientific">Planotetraspora thailandica</name>
    <dbReference type="NCBI Taxonomy" id="487172"/>
    <lineage>
        <taxon>Bacteria</taxon>
        <taxon>Bacillati</taxon>
        <taxon>Actinomycetota</taxon>
        <taxon>Actinomycetes</taxon>
        <taxon>Streptosporangiales</taxon>
        <taxon>Streptosporangiaceae</taxon>
        <taxon>Planotetraspora</taxon>
    </lineage>
</organism>
<evidence type="ECO:0000313" key="2">
    <source>
        <dbReference type="Proteomes" id="UP000605992"/>
    </source>
</evidence>
<accession>A0A8J3V2V2</accession>
<proteinExistence type="predicted"/>
<sequence>MSRLESRLANSDHRAATYTSSVSEWYSWVHNLRNNPNVKILKSIAPSTSRSAPTRTRPGTAGYLIRPQCSGLRAWAEADPLAQAGQETPIRRQGETAFTGSGRAVLLLDVLE</sequence>
<dbReference type="EMBL" id="BOOR01000012">
    <property type="protein sequence ID" value="GII53971.1"/>
    <property type="molecule type" value="Genomic_DNA"/>
</dbReference>
<evidence type="ECO:0000313" key="1">
    <source>
        <dbReference type="EMBL" id="GII53971.1"/>
    </source>
</evidence>
<comment type="caution">
    <text evidence="1">The sequence shown here is derived from an EMBL/GenBank/DDBJ whole genome shotgun (WGS) entry which is preliminary data.</text>
</comment>
<gene>
    <name evidence="1" type="ORF">Pth03_23600</name>
</gene>
<protein>
    <submittedName>
        <fullName evidence="1">Uncharacterized protein</fullName>
    </submittedName>
</protein>
<dbReference type="AlphaFoldDB" id="A0A8J3V2V2"/>